<protein>
    <recommendedName>
        <fullName evidence="4">Peptidoglycan-binding protein CsiV</fullName>
    </recommendedName>
</protein>
<feature type="chain" id="PRO_5046377078" description="Peptidoglycan-binding protein CsiV" evidence="1">
    <location>
        <begin position="20"/>
        <end position="257"/>
    </location>
</feature>
<dbReference type="InterPro" id="IPR021241">
    <property type="entry name" value="CsiV"/>
</dbReference>
<dbReference type="EMBL" id="CAKLDM010000002">
    <property type="protein sequence ID" value="CAH0540656.1"/>
    <property type="molecule type" value="Genomic_DNA"/>
</dbReference>
<feature type="signal peptide" evidence="1">
    <location>
        <begin position="1"/>
        <end position="19"/>
    </location>
</feature>
<organism evidence="2 3">
    <name type="scientific">Vibrio marisflavi CECT 7928</name>
    <dbReference type="NCBI Taxonomy" id="634439"/>
    <lineage>
        <taxon>Bacteria</taxon>
        <taxon>Pseudomonadati</taxon>
        <taxon>Pseudomonadota</taxon>
        <taxon>Gammaproteobacteria</taxon>
        <taxon>Vibrionales</taxon>
        <taxon>Vibrionaceae</taxon>
        <taxon>Vibrio</taxon>
    </lineage>
</organism>
<accession>A0ABN8E571</accession>
<proteinExistence type="predicted"/>
<name>A0ABN8E571_9VIBR</name>
<reference evidence="2" key="1">
    <citation type="submission" date="2021-11" db="EMBL/GenBank/DDBJ databases">
        <authorList>
            <person name="Rodrigo-Torres L."/>
            <person name="Arahal R. D."/>
            <person name="Lucena T."/>
        </authorList>
    </citation>
    <scope>NUCLEOTIDE SEQUENCE</scope>
    <source>
        <strain evidence="2">CECT 7928</strain>
    </source>
</reference>
<evidence type="ECO:0000313" key="3">
    <source>
        <dbReference type="Proteomes" id="UP000838748"/>
    </source>
</evidence>
<evidence type="ECO:0000313" key="2">
    <source>
        <dbReference type="EMBL" id="CAH0540656.1"/>
    </source>
</evidence>
<sequence>MKKLLPLLMLIFVSAPVFAAKRQFDIEVIIFKRVVNPQSVNESWPNDLPPINMKGVGSFYNSAYLAKKGVTMLPPSAYKLDKQVQTLNNHAGFQVLMHVAWRQGDQGRYSAPVFRIQAGKNFASQFDPDGTEKKAVVGQQVMDGVTEHSVPKPLYELDGKLQIYVEHYLYADTTLDLREPSTKKTIISDPQIGLNSDLDQDNSGVQVGHMEQVTPPFKVETILKTYQMKQKRRMRSSETYYLDNPLMGMIIQVRKVK</sequence>
<dbReference type="Pfam" id="PF10972">
    <property type="entry name" value="CsiV"/>
    <property type="match status" value="1"/>
</dbReference>
<dbReference type="Proteomes" id="UP000838748">
    <property type="component" value="Unassembled WGS sequence"/>
</dbReference>
<keyword evidence="1" id="KW-0732">Signal</keyword>
<dbReference type="RefSeq" id="WP_237362533.1">
    <property type="nucleotide sequence ID" value="NZ_CAKLDM010000002.1"/>
</dbReference>
<evidence type="ECO:0008006" key="4">
    <source>
        <dbReference type="Google" id="ProtNLM"/>
    </source>
</evidence>
<evidence type="ECO:0000256" key="1">
    <source>
        <dbReference type="SAM" id="SignalP"/>
    </source>
</evidence>
<keyword evidence="3" id="KW-1185">Reference proteome</keyword>
<gene>
    <name evidence="2" type="ORF">VMF7928_03021</name>
</gene>
<comment type="caution">
    <text evidence="2">The sequence shown here is derived from an EMBL/GenBank/DDBJ whole genome shotgun (WGS) entry which is preliminary data.</text>
</comment>